<evidence type="ECO:0008006" key="3">
    <source>
        <dbReference type="Google" id="ProtNLM"/>
    </source>
</evidence>
<reference evidence="2" key="1">
    <citation type="journal article" date="2015" name="Nature">
        <title>Complex archaea that bridge the gap between prokaryotes and eukaryotes.</title>
        <authorList>
            <person name="Spang A."/>
            <person name="Saw J.H."/>
            <person name="Jorgensen S.L."/>
            <person name="Zaremba-Niedzwiedzka K."/>
            <person name="Martijn J."/>
            <person name="Lind A.E."/>
            <person name="van Eijk R."/>
            <person name="Schleper C."/>
            <person name="Guy L."/>
            <person name="Ettema T.J."/>
        </authorList>
    </citation>
    <scope>NUCLEOTIDE SEQUENCE</scope>
</reference>
<organism evidence="2">
    <name type="scientific">marine sediment metagenome</name>
    <dbReference type="NCBI Taxonomy" id="412755"/>
    <lineage>
        <taxon>unclassified sequences</taxon>
        <taxon>metagenomes</taxon>
        <taxon>ecological metagenomes</taxon>
    </lineage>
</organism>
<keyword evidence="1" id="KW-0472">Membrane</keyword>
<name>A0A0F8YZC4_9ZZZZ</name>
<dbReference type="PANTHER" id="PTHR43801:SF1">
    <property type="entry name" value="POLYPRENYL SYNTHETASE"/>
    <property type="match status" value="1"/>
</dbReference>
<sequence>MSHSMNYRYRYKFTRGFVLKVLYPLYMLVGAFVPSKKEALQAGIIRMNNALIVRARLNTKKLLLLMPHCLQVDKCEIRITTDVHKCKGCGRCEIKDLVRIADDCGLDLHVATGGNLARRVVSDVRPEAIVAVACERDLSSGIVDVYPMPVYGVSNLRPFGPCLNTKVEIEKVKAAIALLSGGTVAASSDSSDDEKERAATS</sequence>
<dbReference type="PANTHER" id="PTHR43801">
    <property type="entry name" value="NUCLEOTIDE-BINDING PROTEIN-RELATED"/>
    <property type="match status" value="1"/>
</dbReference>
<dbReference type="AlphaFoldDB" id="A0A0F8YZC4"/>
<comment type="caution">
    <text evidence="2">The sequence shown here is derived from an EMBL/GenBank/DDBJ whole genome shotgun (WGS) entry which is preliminary data.</text>
</comment>
<keyword evidence="1" id="KW-1133">Transmembrane helix</keyword>
<keyword evidence="1" id="KW-0812">Transmembrane</keyword>
<dbReference type="Pfam" id="PF01976">
    <property type="entry name" value="DUF116"/>
    <property type="match status" value="1"/>
</dbReference>
<proteinExistence type="predicted"/>
<accession>A0A0F8YZC4</accession>
<protein>
    <recommendedName>
        <fullName evidence="3">DUF116 domain-containing protein</fullName>
    </recommendedName>
</protein>
<evidence type="ECO:0000256" key="1">
    <source>
        <dbReference type="SAM" id="Phobius"/>
    </source>
</evidence>
<evidence type="ECO:0000313" key="2">
    <source>
        <dbReference type="EMBL" id="KKK86797.1"/>
    </source>
</evidence>
<dbReference type="InterPro" id="IPR002829">
    <property type="entry name" value="DUF116"/>
</dbReference>
<dbReference type="EMBL" id="LAZR01050688">
    <property type="protein sequence ID" value="KKK86797.1"/>
    <property type="molecule type" value="Genomic_DNA"/>
</dbReference>
<gene>
    <name evidence="2" type="ORF">LCGC14_2759660</name>
</gene>
<feature type="transmembrane region" description="Helical" evidence="1">
    <location>
        <begin position="12"/>
        <end position="33"/>
    </location>
</feature>